<dbReference type="AlphaFoldDB" id="W2SQR9"/>
<evidence type="ECO:0000313" key="1">
    <source>
        <dbReference type="EMBL" id="ETN72084.1"/>
    </source>
</evidence>
<evidence type="ECO:0000313" key="2">
    <source>
        <dbReference type="Proteomes" id="UP000053676"/>
    </source>
</evidence>
<accession>W2SQR9</accession>
<dbReference type="KEGG" id="nai:NECAME_04556"/>
<gene>
    <name evidence="1" type="ORF">NECAME_04556</name>
</gene>
<reference evidence="2" key="1">
    <citation type="journal article" date="2014" name="Nat. Genet.">
        <title>Genome of the human hookworm Necator americanus.</title>
        <authorList>
            <person name="Tang Y.T."/>
            <person name="Gao X."/>
            <person name="Rosa B.A."/>
            <person name="Abubucker S."/>
            <person name="Hallsworth-Pepin K."/>
            <person name="Martin J."/>
            <person name="Tyagi R."/>
            <person name="Heizer E."/>
            <person name="Zhang X."/>
            <person name="Bhonagiri-Palsikar V."/>
            <person name="Minx P."/>
            <person name="Warren W.C."/>
            <person name="Wang Q."/>
            <person name="Zhan B."/>
            <person name="Hotez P.J."/>
            <person name="Sternberg P.W."/>
            <person name="Dougall A."/>
            <person name="Gaze S.T."/>
            <person name="Mulvenna J."/>
            <person name="Sotillo J."/>
            <person name="Ranganathan S."/>
            <person name="Rabelo E.M."/>
            <person name="Wilson R.K."/>
            <person name="Felgner P.L."/>
            <person name="Bethony J."/>
            <person name="Hawdon J.M."/>
            <person name="Gasser R.B."/>
            <person name="Loukas A."/>
            <person name="Mitreva M."/>
        </authorList>
    </citation>
    <scope>NUCLEOTIDE SEQUENCE [LARGE SCALE GENOMIC DNA]</scope>
</reference>
<protein>
    <submittedName>
        <fullName evidence="1">Uncharacterized protein</fullName>
    </submittedName>
</protein>
<name>W2SQR9_NECAM</name>
<dbReference type="Proteomes" id="UP000053676">
    <property type="component" value="Unassembled WGS sequence"/>
</dbReference>
<sequence>MTEVDSNYITINNDVIAYKKRSGNRLHESGHWWMLLLLLYVLLIDSEDLGGGGLLGRSWLDAWRDAFPTKPYAPPCKNN</sequence>
<organism evidence="1 2">
    <name type="scientific">Necator americanus</name>
    <name type="common">Human hookworm</name>
    <dbReference type="NCBI Taxonomy" id="51031"/>
    <lineage>
        <taxon>Eukaryota</taxon>
        <taxon>Metazoa</taxon>
        <taxon>Ecdysozoa</taxon>
        <taxon>Nematoda</taxon>
        <taxon>Chromadorea</taxon>
        <taxon>Rhabditida</taxon>
        <taxon>Rhabditina</taxon>
        <taxon>Rhabditomorpha</taxon>
        <taxon>Strongyloidea</taxon>
        <taxon>Ancylostomatidae</taxon>
        <taxon>Bunostominae</taxon>
        <taxon>Necator</taxon>
    </lineage>
</organism>
<dbReference type="EMBL" id="KI665761">
    <property type="protein sequence ID" value="ETN72084.1"/>
    <property type="molecule type" value="Genomic_DNA"/>
</dbReference>
<keyword evidence="2" id="KW-1185">Reference proteome</keyword>
<proteinExistence type="predicted"/>